<feature type="domain" description="Disease resistance protein At4g27190-like leucine-rich repeats" evidence="3">
    <location>
        <begin position="249"/>
        <end position="362"/>
    </location>
</feature>
<sequence>MVENDIMFQQLQFLRSLSSFSVSGCPQITDSVVHLDAEEAYLEGIRLSAFKESFSGSKHLQLSEIEDQNLVPEANREGLNGLTSLELSQCKDLDCLVDTTTMNELTSAFTHLERLSINYMDGLESLCKGHPPQGFLKNLKELLIRDCNKLQVVLSMDELLYNRVPLSKLQSLELENLPDLRWLFKGSPHSFIFQSLKVVNIGGCGELKSLFSPSLIQSLVLLEKLQIRSCDELKTLLAEPENDDEMESKSSSLPLCLPNLKTLYIHHCSKLEYVVPITLAQGLPSLESVSISQCYELKQVFGMSKEQDGVQHDGLLLLASLQHLNLEWLLKLTSFVPQNYTVKAPALKRFYVYDCPQLMNSPIQHVHKKLELRLESVGLAAFKELFGNTINLLVHRVWDDKILIPDLENLEHHSQAMMGFKYNGEPSEGCFPNLKSLRVKNCVNLLKVFEIAEGLYNQEENQAPQILSKLEYLELYYLLDLRQIVKGPTRYVNLQSLKVLDIIRCSEPKSLFPLSVSQTLSSLEELNIQECGELVNVFMELEEEEKEEEDDDEEDDDDDDDDDDVDGVIESDALCLPNLKTVEITQCPRLKYVFPLALARGFPRLQKLQLVGLSRLRAFVARNNFLEAPALEDLCIHSCSALSNFTFQKEANNCFPLKLQGGDFIPNPKKMELFNLIWLRDNLRELIVHYNNNLTYIFPVMLIQHLSQLSILEIKSCEKLKGIIGNDDILASSSQGPRLEMKMVFPQLKQIVLEDLPKLESFIPVGYHLEFPCLDLLNVKQCSKIITSFTADYLTLTVHAKTDQASQLDDASPSQEVIFWKRRRPTLLPQYIEETGEINSPLK</sequence>
<dbReference type="OrthoDB" id="614998at2759"/>
<dbReference type="Pfam" id="PF23247">
    <property type="entry name" value="LRR_RPS2"/>
    <property type="match status" value="4"/>
</dbReference>
<proteinExistence type="predicted"/>
<feature type="domain" description="Disease resistance protein At4g27190-like leucine-rich repeats" evidence="3">
    <location>
        <begin position="107"/>
        <end position="231"/>
    </location>
</feature>
<reference evidence="5" key="1">
    <citation type="journal article" date="2020" name="Nat. Genet.">
        <title>Genomic diversifications of five Gossypium allopolyploid species and their impact on cotton improvement.</title>
        <authorList>
            <person name="Chen Z.J."/>
            <person name="Sreedasyam A."/>
            <person name="Ando A."/>
            <person name="Song Q."/>
            <person name="De Santiago L.M."/>
            <person name="Hulse-Kemp A.M."/>
            <person name="Ding M."/>
            <person name="Ye W."/>
            <person name="Kirkbride R.C."/>
            <person name="Jenkins J."/>
            <person name="Plott C."/>
            <person name="Lovell J."/>
            <person name="Lin Y.M."/>
            <person name="Vaughn R."/>
            <person name="Liu B."/>
            <person name="Simpson S."/>
            <person name="Scheffler B.E."/>
            <person name="Wen L."/>
            <person name="Saski C.A."/>
            <person name="Grover C.E."/>
            <person name="Hu G."/>
            <person name="Conover J.L."/>
            <person name="Carlson J.W."/>
            <person name="Shu S."/>
            <person name="Boston L.B."/>
            <person name="Williams M."/>
            <person name="Peterson D.G."/>
            <person name="McGee K."/>
            <person name="Jones D.C."/>
            <person name="Wendel J.F."/>
            <person name="Stelly D.M."/>
            <person name="Grimwood J."/>
            <person name="Schmutz J."/>
        </authorList>
    </citation>
    <scope>NUCLEOTIDE SEQUENCE [LARGE SCALE GENOMIC DNA]</scope>
    <source>
        <strain evidence="5">cv. 3-79</strain>
    </source>
</reference>
<feature type="region of interest" description="Disordered" evidence="2">
    <location>
        <begin position="542"/>
        <end position="564"/>
    </location>
</feature>
<dbReference type="Gene3D" id="3.80.10.10">
    <property type="entry name" value="Ribonuclease Inhibitor"/>
    <property type="match status" value="3"/>
</dbReference>
<dbReference type="PANTHER" id="PTHR33463:SF203">
    <property type="entry name" value="AAA+ ATPASE DOMAIN-CONTAINING PROTEIN"/>
    <property type="match status" value="1"/>
</dbReference>
<feature type="domain" description="Disease resistance protein At4g27190-like leucine-rich repeats" evidence="3">
    <location>
        <begin position="428"/>
        <end position="532"/>
    </location>
</feature>
<evidence type="ECO:0000313" key="5">
    <source>
        <dbReference type="Proteomes" id="UP000327439"/>
    </source>
</evidence>
<evidence type="ECO:0000259" key="3">
    <source>
        <dbReference type="Pfam" id="PF23247"/>
    </source>
</evidence>
<organism evidence="4 5">
    <name type="scientific">Gossypium barbadense</name>
    <name type="common">Sea Island cotton</name>
    <name type="synonym">Hibiscus barbadensis</name>
    <dbReference type="NCBI Taxonomy" id="3634"/>
    <lineage>
        <taxon>Eukaryota</taxon>
        <taxon>Viridiplantae</taxon>
        <taxon>Streptophyta</taxon>
        <taxon>Embryophyta</taxon>
        <taxon>Tracheophyta</taxon>
        <taxon>Spermatophyta</taxon>
        <taxon>Magnoliopsida</taxon>
        <taxon>eudicotyledons</taxon>
        <taxon>Gunneridae</taxon>
        <taxon>Pentapetalae</taxon>
        <taxon>rosids</taxon>
        <taxon>malvids</taxon>
        <taxon>Malvales</taxon>
        <taxon>Malvaceae</taxon>
        <taxon>Malvoideae</taxon>
        <taxon>Gossypium</taxon>
    </lineage>
</organism>
<dbReference type="SUPFAM" id="SSF52047">
    <property type="entry name" value="RNI-like"/>
    <property type="match status" value="3"/>
</dbReference>
<name>A0A5J5WTN3_GOSBA</name>
<dbReference type="PANTHER" id="PTHR33463">
    <property type="entry name" value="NB-ARC DOMAIN-CONTAINING PROTEIN-RELATED"/>
    <property type="match status" value="1"/>
</dbReference>
<dbReference type="InterPro" id="IPR057135">
    <property type="entry name" value="At4g27190-like_LRR"/>
</dbReference>
<dbReference type="InterPro" id="IPR032675">
    <property type="entry name" value="LRR_dom_sf"/>
</dbReference>
<gene>
    <name evidence="4" type="ORF">ES319_A01G045800v1</name>
</gene>
<dbReference type="AlphaFoldDB" id="A0A5J5WTN3"/>
<evidence type="ECO:0000313" key="4">
    <source>
        <dbReference type="EMBL" id="KAB2095554.1"/>
    </source>
</evidence>
<evidence type="ECO:0000256" key="2">
    <source>
        <dbReference type="SAM" id="MobiDB-lite"/>
    </source>
</evidence>
<dbReference type="EMBL" id="CM018202">
    <property type="protein sequence ID" value="KAB2095554.1"/>
    <property type="molecule type" value="Genomic_DNA"/>
</dbReference>
<keyword evidence="5" id="KW-1185">Reference proteome</keyword>
<evidence type="ECO:0000256" key="1">
    <source>
        <dbReference type="ARBA" id="ARBA00022821"/>
    </source>
</evidence>
<dbReference type="InterPro" id="IPR050905">
    <property type="entry name" value="Plant_NBS-LRR"/>
</dbReference>
<dbReference type="Proteomes" id="UP000327439">
    <property type="component" value="Chromosome A01"/>
</dbReference>
<keyword evidence="1" id="KW-0611">Plant defense</keyword>
<protein>
    <recommendedName>
        <fullName evidence="3">Disease resistance protein At4g27190-like leucine-rich repeats domain-containing protein</fullName>
    </recommendedName>
</protein>
<feature type="domain" description="Disease resistance protein At4g27190-like leucine-rich repeats" evidence="3">
    <location>
        <begin position="681"/>
        <end position="791"/>
    </location>
</feature>
<accession>A0A5J5WTN3</accession>